<comment type="caution">
    <text evidence="5">The sequence shown here is derived from an EMBL/GenBank/DDBJ whole genome shotgun (WGS) entry which is preliminary data.</text>
</comment>
<dbReference type="EC" id="6.3.4.15" evidence="3"/>
<evidence type="ECO:0000313" key="5">
    <source>
        <dbReference type="EMBL" id="MBS3696337.1"/>
    </source>
</evidence>
<dbReference type="SUPFAM" id="SSF46785">
    <property type="entry name" value="Winged helix' DNA-binding domain"/>
    <property type="match status" value="1"/>
</dbReference>
<dbReference type="GO" id="GO:0004077">
    <property type="term" value="F:biotin--[biotin carboxyl-carrier protein] ligase activity"/>
    <property type="evidence" value="ECO:0007669"/>
    <property type="project" value="UniProtKB-EC"/>
</dbReference>
<dbReference type="Gene3D" id="3.30.930.10">
    <property type="entry name" value="Bira Bifunctional Protein, Domain 2"/>
    <property type="match status" value="1"/>
</dbReference>
<organism evidence="5 6">
    <name type="scientific">Mammaliicoccus fleurettii</name>
    <dbReference type="NCBI Taxonomy" id="150056"/>
    <lineage>
        <taxon>Bacteria</taxon>
        <taxon>Bacillati</taxon>
        <taxon>Bacillota</taxon>
        <taxon>Bacilli</taxon>
        <taxon>Bacillales</taxon>
        <taxon>Staphylococcaceae</taxon>
        <taxon>Mammaliicoccus</taxon>
    </lineage>
</organism>
<sequence length="322" mass="36927">MSKYKREIVSYLYQNDEYLSGQQIAETLNCSRVTVKKVIDQLRKEGFQIESISNKGYKIASIPSIWQEDIVNIELKDNALLNQAIVQTQVDSTQILAKSYINEINNHFVVLSDEQTKGRGRFNREWSSLKSKGLWMSIVLKPDIAIQKMSTFNLFISLAIQEVIEQHYNIQCKIKWPNDIYIGNKKVCGFLTEMIADTDGVHAIICGIGINLNQTQLEFDKVNQSHATSLNLENGKPIDPYQFLTLLIKAIEQRYDQFLNLPFSEIKALYKEKSMIWNKTLTYTEGKKQIVGRAIDIQDNGFLTVISEDGNLHQFMSADIEI</sequence>
<evidence type="ECO:0000256" key="3">
    <source>
        <dbReference type="HAMAP-Rule" id="MF_00978"/>
    </source>
</evidence>
<dbReference type="InterPro" id="IPR045864">
    <property type="entry name" value="aa-tRNA-synth_II/BPL/LPL"/>
</dbReference>
<dbReference type="HAMAP" id="MF_00978">
    <property type="entry name" value="Bifunct_BirA"/>
    <property type="match status" value="1"/>
</dbReference>
<dbReference type="Pfam" id="PF03099">
    <property type="entry name" value="BPL_LplA_LipB"/>
    <property type="match status" value="1"/>
</dbReference>
<dbReference type="EMBL" id="JAGXBM010000002">
    <property type="protein sequence ID" value="MBS3696337.1"/>
    <property type="molecule type" value="Genomic_DNA"/>
</dbReference>
<name>A0ABS5MM49_9STAP</name>
<dbReference type="InterPro" id="IPR004143">
    <property type="entry name" value="BPL_LPL_catalytic"/>
</dbReference>
<keyword evidence="3" id="KW-0067">ATP-binding</keyword>
<dbReference type="Pfam" id="PF08279">
    <property type="entry name" value="HTH_11"/>
    <property type="match status" value="1"/>
</dbReference>
<dbReference type="RefSeq" id="WP_203153289.1">
    <property type="nucleotide sequence ID" value="NZ_JAEPSA010000001.1"/>
</dbReference>
<feature type="domain" description="BPL/LPL catalytic" evidence="4">
    <location>
        <begin position="80"/>
        <end position="259"/>
    </location>
</feature>
<keyword evidence="6" id="KW-1185">Reference proteome</keyword>
<dbReference type="NCBIfam" id="TIGR00121">
    <property type="entry name" value="birA_ligase"/>
    <property type="match status" value="1"/>
</dbReference>
<comment type="catalytic activity">
    <reaction evidence="3">
        <text>biotin + L-lysyl-[protein] + ATP = N(6)-biotinyl-L-lysyl-[protein] + AMP + diphosphate + H(+)</text>
        <dbReference type="Rhea" id="RHEA:11756"/>
        <dbReference type="Rhea" id="RHEA-COMP:9752"/>
        <dbReference type="Rhea" id="RHEA-COMP:10505"/>
        <dbReference type="ChEBI" id="CHEBI:15378"/>
        <dbReference type="ChEBI" id="CHEBI:29969"/>
        <dbReference type="ChEBI" id="CHEBI:30616"/>
        <dbReference type="ChEBI" id="CHEBI:33019"/>
        <dbReference type="ChEBI" id="CHEBI:57586"/>
        <dbReference type="ChEBI" id="CHEBI:83144"/>
        <dbReference type="ChEBI" id="CHEBI:456215"/>
        <dbReference type="EC" id="6.3.4.15"/>
    </reaction>
</comment>
<keyword evidence="3" id="KW-0805">Transcription regulation</keyword>
<evidence type="ECO:0000256" key="1">
    <source>
        <dbReference type="ARBA" id="ARBA00022598"/>
    </source>
</evidence>
<evidence type="ECO:0000256" key="2">
    <source>
        <dbReference type="ARBA" id="ARBA00023267"/>
    </source>
</evidence>
<feature type="DNA-binding region" description="H-T-H motif" evidence="3">
    <location>
        <begin position="21"/>
        <end position="40"/>
    </location>
</feature>
<comment type="caution">
    <text evidence="3">Lacks conserved residue(s) required for the propagation of feature annotation.</text>
</comment>
<proteinExistence type="inferred from homology"/>
<keyword evidence="3" id="KW-0804">Transcription</keyword>
<dbReference type="InterPro" id="IPR036388">
    <property type="entry name" value="WH-like_DNA-bd_sf"/>
</dbReference>
<dbReference type="PANTHER" id="PTHR12835">
    <property type="entry name" value="BIOTIN PROTEIN LIGASE"/>
    <property type="match status" value="1"/>
</dbReference>
<dbReference type="Gene3D" id="2.30.30.100">
    <property type="match status" value="1"/>
</dbReference>
<evidence type="ECO:0000259" key="4">
    <source>
        <dbReference type="PROSITE" id="PS51733"/>
    </source>
</evidence>
<reference evidence="5 6" key="1">
    <citation type="submission" date="2021-05" db="EMBL/GenBank/DDBJ databases">
        <title>Staphylococcus fleurettii isolated from lake water in First Nation community in Manitoba, Canada.</title>
        <authorList>
            <person name="Bashar S."/>
            <person name="Murdock A."/>
            <person name="Patidar R."/>
            <person name="Golding G."/>
            <person name="Farenhorst A."/>
            <person name="Kumar A."/>
        </authorList>
    </citation>
    <scope>NUCLEOTIDE SEQUENCE [LARGE SCALE GENOMIC DNA]</scope>
    <source>
        <strain evidence="5 6">SF002</strain>
    </source>
</reference>
<dbReference type="Gene3D" id="1.10.10.10">
    <property type="entry name" value="Winged helix-like DNA-binding domain superfamily/Winged helix DNA-binding domain"/>
    <property type="match status" value="1"/>
</dbReference>
<dbReference type="InterPro" id="IPR036390">
    <property type="entry name" value="WH_DNA-bd_sf"/>
</dbReference>
<dbReference type="InterPro" id="IPR013196">
    <property type="entry name" value="HTH_11"/>
</dbReference>
<evidence type="ECO:0000313" key="6">
    <source>
        <dbReference type="Proteomes" id="UP000681586"/>
    </source>
</evidence>
<keyword evidence="3" id="KW-0547">Nucleotide-binding</keyword>
<dbReference type="Pfam" id="PF02237">
    <property type="entry name" value="BPL_C"/>
    <property type="match status" value="1"/>
</dbReference>
<dbReference type="InterPro" id="IPR003142">
    <property type="entry name" value="BPL_C"/>
</dbReference>
<keyword evidence="3" id="KW-0678">Repressor</keyword>
<gene>
    <name evidence="3" type="primary">birA</name>
    <name evidence="5" type="ORF">JJQ58_02425</name>
</gene>
<accession>A0ABS5MM49</accession>
<feature type="binding site" evidence="3">
    <location>
        <position position="115"/>
    </location>
    <ligand>
        <name>biotin</name>
        <dbReference type="ChEBI" id="CHEBI:57586"/>
    </ligand>
</feature>
<protein>
    <recommendedName>
        <fullName evidence="3">Bifunctional ligase/repressor BirA</fullName>
    </recommendedName>
    <alternativeName>
        <fullName evidence="3">Biotin--[acetyl-CoA-carboxylase] ligase</fullName>
        <ecNumber evidence="3">6.3.4.15</ecNumber>
    </alternativeName>
    <alternativeName>
        <fullName evidence="3">Biotin--protein ligase</fullName>
    </alternativeName>
    <alternativeName>
        <fullName evidence="3">Biotin-[acetyl-CoA carboxylase] synthetase</fullName>
    </alternativeName>
</protein>
<feature type="binding site" evidence="3">
    <location>
        <begin position="119"/>
        <end position="121"/>
    </location>
    <ligand>
        <name>biotin</name>
        <dbReference type="ChEBI" id="CHEBI:57586"/>
    </ligand>
</feature>
<feature type="binding site" evidence="3">
    <location>
        <position position="186"/>
    </location>
    <ligand>
        <name>biotin</name>
        <dbReference type="ChEBI" id="CHEBI:57586"/>
    </ligand>
</feature>
<dbReference type="SUPFAM" id="SSF55681">
    <property type="entry name" value="Class II aaRS and biotin synthetases"/>
    <property type="match status" value="1"/>
</dbReference>
<dbReference type="InterPro" id="IPR030855">
    <property type="entry name" value="Bifunct_BirA"/>
</dbReference>
<comment type="similarity">
    <text evidence="3">Belongs to the biotin--protein ligase family.</text>
</comment>
<dbReference type="Proteomes" id="UP000681586">
    <property type="component" value="Unassembled WGS sequence"/>
</dbReference>
<keyword evidence="2 3" id="KW-0092">Biotin</keyword>
<dbReference type="PANTHER" id="PTHR12835:SF5">
    <property type="entry name" value="BIOTIN--PROTEIN LIGASE"/>
    <property type="match status" value="1"/>
</dbReference>
<keyword evidence="1 3" id="KW-0436">Ligase</keyword>
<keyword evidence="3" id="KW-0238">DNA-binding</keyword>
<dbReference type="CDD" id="cd16442">
    <property type="entry name" value="BPL"/>
    <property type="match status" value="1"/>
</dbReference>
<dbReference type="PROSITE" id="PS51733">
    <property type="entry name" value="BPL_LPL_CATALYTIC"/>
    <property type="match status" value="1"/>
</dbReference>
<dbReference type="InterPro" id="IPR004408">
    <property type="entry name" value="Biotin_CoA_COase_ligase"/>
</dbReference>
<comment type="function">
    <text evidence="3">Acts both as a biotin--[acetyl-CoA-carboxylase] ligase and a repressor.</text>
</comment>